<dbReference type="InterPro" id="IPR038588">
    <property type="entry name" value="XS_domain_sf"/>
</dbReference>
<feature type="domain" description="XS" evidence="1">
    <location>
        <begin position="30"/>
        <end position="82"/>
    </location>
</feature>
<reference evidence="3" key="2">
    <citation type="journal article" date="2017" name="J. Anim. Genet.">
        <title>Multiple reference genome sequences of hot pepper reveal the massive evolution of plant disease resistance genes by retroduplication.</title>
        <authorList>
            <person name="Kim S."/>
            <person name="Park J."/>
            <person name="Yeom S.-I."/>
            <person name="Kim Y.-M."/>
            <person name="Seo E."/>
            <person name="Kim K.-T."/>
            <person name="Kim M.-S."/>
            <person name="Lee J.M."/>
            <person name="Cheong K."/>
            <person name="Shin H.-S."/>
            <person name="Kim S.-B."/>
            <person name="Han K."/>
            <person name="Lee J."/>
            <person name="Park M."/>
            <person name="Lee H.-A."/>
            <person name="Lee H.-Y."/>
            <person name="Lee Y."/>
            <person name="Oh S."/>
            <person name="Lee J.H."/>
            <person name="Choi E."/>
            <person name="Choi E."/>
            <person name="Lee S.E."/>
            <person name="Jeon J."/>
            <person name="Kim H."/>
            <person name="Choi G."/>
            <person name="Song H."/>
            <person name="Lee J."/>
            <person name="Lee S.-C."/>
            <person name="Kwon J.-K."/>
            <person name="Lee H.-Y."/>
            <person name="Koo N."/>
            <person name="Hong Y."/>
            <person name="Kim R.W."/>
            <person name="Kang W.-H."/>
            <person name="Huh J.H."/>
            <person name="Kang B.-C."/>
            <person name="Yang T.-J."/>
            <person name="Lee Y.-H."/>
            <person name="Bennetzen J.L."/>
            <person name="Choi D."/>
        </authorList>
    </citation>
    <scope>NUCLEOTIDE SEQUENCE [LARGE SCALE GENOMIC DNA]</scope>
    <source>
        <strain evidence="3">cv. PBC81</strain>
    </source>
</reference>
<dbReference type="InterPro" id="IPR005380">
    <property type="entry name" value="XS_domain"/>
</dbReference>
<reference evidence="2 3" key="1">
    <citation type="journal article" date="2017" name="Genome Biol.">
        <title>New reference genome sequences of hot pepper reveal the massive evolution of plant disease-resistance genes by retroduplication.</title>
        <authorList>
            <person name="Kim S."/>
            <person name="Park J."/>
            <person name="Yeom S.I."/>
            <person name="Kim Y.M."/>
            <person name="Seo E."/>
            <person name="Kim K.T."/>
            <person name="Kim M.S."/>
            <person name="Lee J.M."/>
            <person name="Cheong K."/>
            <person name="Shin H.S."/>
            <person name="Kim S.B."/>
            <person name="Han K."/>
            <person name="Lee J."/>
            <person name="Park M."/>
            <person name="Lee H.A."/>
            <person name="Lee H.Y."/>
            <person name="Lee Y."/>
            <person name="Oh S."/>
            <person name="Lee J.H."/>
            <person name="Choi E."/>
            <person name="Choi E."/>
            <person name="Lee S.E."/>
            <person name="Jeon J."/>
            <person name="Kim H."/>
            <person name="Choi G."/>
            <person name="Song H."/>
            <person name="Lee J."/>
            <person name="Lee S.C."/>
            <person name="Kwon J.K."/>
            <person name="Lee H.Y."/>
            <person name="Koo N."/>
            <person name="Hong Y."/>
            <person name="Kim R.W."/>
            <person name="Kang W.H."/>
            <person name="Huh J.H."/>
            <person name="Kang B.C."/>
            <person name="Yang T.J."/>
            <person name="Lee Y.H."/>
            <person name="Bennetzen J.L."/>
            <person name="Choi D."/>
        </authorList>
    </citation>
    <scope>NUCLEOTIDE SEQUENCE [LARGE SCALE GENOMIC DNA]</scope>
    <source>
        <strain evidence="3">cv. PBC81</strain>
    </source>
</reference>
<dbReference type="EMBL" id="MLFT02000006">
    <property type="protein sequence ID" value="PHT44654.1"/>
    <property type="molecule type" value="Genomic_DNA"/>
</dbReference>
<dbReference type="InterPro" id="IPR045177">
    <property type="entry name" value="FDM1-5/IDN2"/>
</dbReference>
<dbReference type="PANTHER" id="PTHR21596">
    <property type="entry name" value="RIBONUCLEASE P SUBUNIT P38"/>
    <property type="match status" value="1"/>
</dbReference>
<dbReference type="AlphaFoldDB" id="A0A2G2WHE7"/>
<dbReference type="GO" id="GO:0080188">
    <property type="term" value="P:gene silencing by siRNA-directed DNA methylation"/>
    <property type="evidence" value="ECO:0007669"/>
    <property type="project" value="InterPro"/>
</dbReference>
<dbReference type="Pfam" id="PF03468">
    <property type="entry name" value="XS"/>
    <property type="match status" value="1"/>
</dbReference>
<dbReference type="Proteomes" id="UP000224567">
    <property type="component" value="Unassembled WGS sequence"/>
</dbReference>
<organism evidence="2 3">
    <name type="scientific">Capsicum baccatum</name>
    <name type="common">Peruvian pepper</name>
    <dbReference type="NCBI Taxonomy" id="33114"/>
    <lineage>
        <taxon>Eukaryota</taxon>
        <taxon>Viridiplantae</taxon>
        <taxon>Streptophyta</taxon>
        <taxon>Embryophyta</taxon>
        <taxon>Tracheophyta</taxon>
        <taxon>Spermatophyta</taxon>
        <taxon>Magnoliopsida</taxon>
        <taxon>eudicotyledons</taxon>
        <taxon>Gunneridae</taxon>
        <taxon>Pentapetalae</taxon>
        <taxon>asterids</taxon>
        <taxon>lamiids</taxon>
        <taxon>Solanales</taxon>
        <taxon>Solanaceae</taxon>
        <taxon>Solanoideae</taxon>
        <taxon>Capsiceae</taxon>
        <taxon>Capsicum</taxon>
    </lineage>
</organism>
<protein>
    <recommendedName>
        <fullName evidence="1">XS domain-containing protein</fullName>
    </recommendedName>
</protein>
<evidence type="ECO:0000313" key="2">
    <source>
        <dbReference type="EMBL" id="PHT44654.1"/>
    </source>
</evidence>
<proteinExistence type="predicted"/>
<keyword evidence="3" id="KW-1185">Reference proteome</keyword>
<dbReference type="STRING" id="33114.A0A2G2WHE7"/>
<name>A0A2G2WHE7_CAPBA</name>
<dbReference type="Gene3D" id="3.30.70.2890">
    <property type="entry name" value="XS domain"/>
    <property type="match status" value="1"/>
</dbReference>
<dbReference type="PANTHER" id="PTHR21596:SF3">
    <property type="entry name" value="FACTOR OF DNA METHYLATION 1-RELATED"/>
    <property type="match status" value="1"/>
</dbReference>
<accession>A0A2G2WHE7</accession>
<comment type="caution">
    <text evidence="2">The sequence shown here is derived from an EMBL/GenBank/DDBJ whole genome shotgun (WGS) entry which is preliminary data.</text>
</comment>
<evidence type="ECO:0000313" key="3">
    <source>
        <dbReference type="Proteomes" id="UP000224567"/>
    </source>
</evidence>
<sequence length="134" mass="15482">MKDLSLFKIPHTLIDELDEEGWFEILFVLLKRFSSDWSGFNGAIEFENAFEASQCRKQEWKTTRNFPGLNLYGWVALRDDYTAECVVGEYLRGEEDLLKTVSSQSLLNKKHMVGSKELLVNLANEIDLKDVKSE</sequence>
<gene>
    <name evidence="2" type="ORF">CQW23_13812</name>
</gene>
<evidence type="ECO:0000259" key="1">
    <source>
        <dbReference type="Pfam" id="PF03468"/>
    </source>
</evidence>